<dbReference type="eggNOG" id="ENOG502SNFF">
    <property type="taxonomic scope" value="Eukaryota"/>
</dbReference>
<dbReference type="OMA" id="ANCNDCG"/>
<feature type="chain" id="PRO_5002633998" evidence="1">
    <location>
        <begin position="20"/>
        <end position="848"/>
    </location>
</feature>
<gene>
    <name evidence="4" type="ORF">NFIA_032470</name>
</gene>
<dbReference type="KEGG" id="nfi:NFIA_032470"/>
<dbReference type="HOGENOM" id="CLU_330120_0_0_1"/>
<dbReference type="RefSeq" id="XP_001265580.1">
    <property type="nucleotide sequence ID" value="XM_001265579.1"/>
</dbReference>
<feature type="signal peptide" evidence="1">
    <location>
        <begin position="1"/>
        <end position="19"/>
    </location>
</feature>
<feature type="domain" description="DUF7029" evidence="2">
    <location>
        <begin position="80"/>
        <end position="180"/>
    </location>
</feature>
<dbReference type="VEuPathDB" id="FungiDB:NFIA_032470"/>
<dbReference type="Pfam" id="PF22974">
    <property type="entry name" value="DUF7029"/>
    <property type="match status" value="1"/>
</dbReference>
<feature type="domain" description="DUF7223" evidence="3">
    <location>
        <begin position="210"/>
        <end position="471"/>
    </location>
</feature>
<dbReference type="InterPro" id="IPR055647">
    <property type="entry name" value="DUF7223"/>
</dbReference>
<protein>
    <submittedName>
        <fullName evidence="4">Uncharacterized protein</fullName>
    </submittedName>
</protein>
<evidence type="ECO:0000313" key="4">
    <source>
        <dbReference type="EMBL" id="EAW23683.1"/>
    </source>
</evidence>
<evidence type="ECO:0000259" key="3">
    <source>
        <dbReference type="Pfam" id="PF23865"/>
    </source>
</evidence>
<reference evidence="5" key="1">
    <citation type="journal article" date="2008" name="PLoS Genet.">
        <title>Genomic islands in the pathogenic filamentous fungus Aspergillus fumigatus.</title>
        <authorList>
            <person name="Fedorova N.D."/>
            <person name="Khaldi N."/>
            <person name="Joardar V.S."/>
            <person name="Maiti R."/>
            <person name="Amedeo P."/>
            <person name="Anderson M.J."/>
            <person name="Crabtree J."/>
            <person name="Silva J.C."/>
            <person name="Badger J.H."/>
            <person name="Albarraq A."/>
            <person name="Angiuoli S."/>
            <person name="Bussey H."/>
            <person name="Bowyer P."/>
            <person name="Cotty P.J."/>
            <person name="Dyer P.S."/>
            <person name="Egan A."/>
            <person name="Galens K."/>
            <person name="Fraser-Liggett C.M."/>
            <person name="Haas B.J."/>
            <person name="Inman J.M."/>
            <person name="Kent R."/>
            <person name="Lemieux S."/>
            <person name="Malavazi I."/>
            <person name="Orvis J."/>
            <person name="Roemer T."/>
            <person name="Ronning C.M."/>
            <person name="Sundaram J.P."/>
            <person name="Sutton G."/>
            <person name="Turner G."/>
            <person name="Venter J.C."/>
            <person name="White O.R."/>
            <person name="Whitty B.R."/>
            <person name="Youngman P."/>
            <person name="Wolfe K.H."/>
            <person name="Goldman G.H."/>
            <person name="Wortman J.R."/>
            <person name="Jiang B."/>
            <person name="Denning D.W."/>
            <person name="Nierman W.C."/>
        </authorList>
    </citation>
    <scope>NUCLEOTIDE SEQUENCE [LARGE SCALE GENOMIC DNA]</scope>
    <source>
        <strain evidence="5">ATCC 1020 / DSM 3700 / CBS 544.65 / FGSC A1164 / JCM 1740 / NRRL 181 / WB 181</strain>
    </source>
</reference>
<dbReference type="InterPro" id="IPR054293">
    <property type="entry name" value="DUF7029"/>
</dbReference>
<dbReference type="GeneID" id="4592427"/>
<evidence type="ECO:0000259" key="2">
    <source>
        <dbReference type="Pfam" id="PF22974"/>
    </source>
</evidence>
<evidence type="ECO:0000256" key="1">
    <source>
        <dbReference type="SAM" id="SignalP"/>
    </source>
</evidence>
<dbReference type="AlphaFoldDB" id="A1CY63"/>
<evidence type="ECO:0000313" key="5">
    <source>
        <dbReference type="Proteomes" id="UP000006702"/>
    </source>
</evidence>
<name>A1CY63_NEOFI</name>
<sequence length="848" mass="93442">MRQSLLLFALSWLLSAVIAVENNLIDLQPLPRHVWDKDALRKRDDPAGSVALQDHEQFMWTSGNEPNTKVTAVSMVVWSRQDERILDMDKISFALDSVSCTDGMTLKFKSKLFYLAAKFAWQWVNYNDMRSFVMVSSWEGCGTPRERDPWVVSNAVFDDKASTAKLAATKSTWQKVSNTTVLDFGDIVLGHEGTKDKRFLDVSLNKAFTLDLSSSFPTEIVNWTMNTPFVDASLAINCVNCGTTGTLAFAGHVEASLFGGLEKFELSATPRNIAANLDLSLEFKGEVDFDGLPAPGKEWTLVELPLPSGWRVPGVLTFGPNVKINAGYSIEYIGGEASVTTGISARVPDSSVAKVDLASKNPVTISGWIPEIETKPLEIEAQIHARAKLYTEVAVAASIEVFACAADRFADNGLNVEVGIKVPDITVTAAAGYNVAGFCANDPNKPYGVKLDAALGASLGLQGYTEVKGERDVFLDVTLYETPTLYTFPQLCLAAGEESPGTCIPQSDPLDPDDGVAPGVLRRDTTSSVALSRRDADSAFYQGRDPYYLACDEGRTKQIWVQKYQRPSRLRNNAAVPIIQPGMSCSNSPQNQCPASTWNIKEVPKDDRAGVTRQGWASEHIYEGNWVRDFIDYLVKNYYPATIEDPTVQDNTKCKGAMNSFGIQRDISTPNPTVAFNYSEALMQNLGTVHTASTLMAIFPNRQNGMKYSMFAGNDIDAKFKTSDKNTNQRVCSLGRIVTICQYMNHGEIRTRMKATIAAIDGLLDKMQQDVNIYLPSPLKSETLKTAHAKFFEEKYRGGFRNARNRLQDYASWLQGQAGFGDLDQATKDEVAKLASNPEAHCKEIWPL</sequence>
<organism evidence="4 5">
    <name type="scientific">Neosartorya fischeri (strain ATCC 1020 / DSM 3700 / CBS 544.65 / FGSC A1164 / JCM 1740 / NRRL 181 / WB 181)</name>
    <name type="common">Aspergillus fischerianus</name>
    <dbReference type="NCBI Taxonomy" id="331117"/>
    <lineage>
        <taxon>Eukaryota</taxon>
        <taxon>Fungi</taxon>
        <taxon>Dikarya</taxon>
        <taxon>Ascomycota</taxon>
        <taxon>Pezizomycotina</taxon>
        <taxon>Eurotiomycetes</taxon>
        <taxon>Eurotiomycetidae</taxon>
        <taxon>Eurotiales</taxon>
        <taxon>Aspergillaceae</taxon>
        <taxon>Aspergillus</taxon>
        <taxon>Aspergillus subgen. Fumigati</taxon>
    </lineage>
</organism>
<dbReference type="OrthoDB" id="160645at2759"/>
<keyword evidence="1" id="KW-0732">Signal</keyword>
<dbReference type="EMBL" id="DS027686">
    <property type="protein sequence ID" value="EAW23683.1"/>
    <property type="molecule type" value="Genomic_DNA"/>
</dbReference>
<accession>A1CY63</accession>
<proteinExistence type="predicted"/>
<dbReference type="Pfam" id="PF23865">
    <property type="entry name" value="DUF7223"/>
    <property type="match status" value="1"/>
</dbReference>
<dbReference type="Proteomes" id="UP000006702">
    <property type="component" value="Unassembled WGS sequence"/>
</dbReference>
<keyword evidence="5" id="KW-1185">Reference proteome</keyword>